<dbReference type="InterPro" id="IPR003439">
    <property type="entry name" value="ABC_transporter-like_ATP-bd"/>
</dbReference>
<dbReference type="Proteomes" id="UP000286907">
    <property type="component" value="Chromosome"/>
</dbReference>
<dbReference type="EMBL" id="CP029684">
    <property type="protein sequence ID" value="QAS69267.1"/>
    <property type="molecule type" value="Genomic_DNA"/>
</dbReference>
<keyword evidence="4" id="KW-0175">Coiled coil</keyword>
<reference evidence="6 7" key="1">
    <citation type="journal article" date="2019" name="Syst. Appl. Microbiol.">
        <title>Oenococcus sicerae sp. nov., isolated from French cider.</title>
        <authorList>
            <person name="Cousin F.J."/>
            <person name="Le Guellec R."/>
            <person name="Chagnot C."/>
            <person name="Goux D."/>
            <person name="Dalmasso M."/>
            <person name="Laplace J.M."/>
            <person name="Cretenet M."/>
        </authorList>
    </citation>
    <scope>NUCLEOTIDE SEQUENCE [LARGE SCALE GENOMIC DNA]</scope>
    <source>
        <strain evidence="6 7">UCMA 15228</strain>
    </source>
</reference>
<protein>
    <submittedName>
        <fullName evidence="6">ABC-F family ATP-binding cassette domain-containing protein</fullName>
    </submittedName>
</protein>
<organism evidence="6 7">
    <name type="scientific">Oenococcus sicerae</name>
    <dbReference type="NCBI Taxonomy" id="2203724"/>
    <lineage>
        <taxon>Bacteria</taxon>
        <taxon>Bacillati</taxon>
        <taxon>Bacillota</taxon>
        <taxon>Bacilli</taxon>
        <taxon>Lactobacillales</taxon>
        <taxon>Lactobacillaceae</taxon>
        <taxon>Oenococcus</taxon>
    </lineage>
</organism>
<dbReference type="CDD" id="cd03221">
    <property type="entry name" value="ABCF_EF-3"/>
    <property type="match status" value="2"/>
</dbReference>
<keyword evidence="3 6" id="KW-0067">ATP-binding</keyword>
<evidence type="ECO:0000259" key="5">
    <source>
        <dbReference type="PROSITE" id="PS50893"/>
    </source>
</evidence>
<feature type="domain" description="ABC transporter" evidence="5">
    <location>
        <begin position="4"/>
        <end position="256"/>
    </location>
</feature>
<evidence type="ECO:0000256" key="1">
    <source>
        <dbReference type="ARBA" id="ARBA00022737"/>
    </source>
</evidence>
<dbReference type="GO" id="GO:0005524">
    <property type="term" value="F:ATP binding"/>
    <property type="evidence" value="ECO:0007669"/>
    <property type="project" value="UniProtKB-KW"/>
</dbReference>
<evidence type="ECO:0000313" key="7">
    <source>
        <dbReference type="Proteomes" id="UP000286907"/>
    </source>
</evidence>
<proteinExistence type="predicted"/>
<keyword evidence="1" id="KW-0677">Repeat</keyword>
<dbReference type="InterPro" id="IPR017871">
    <property type="entry name" value="ABC_transporter-like_CS"/>
</dbReference>
<keyword evidence="2" id="KW-0547">Nucleotide-binding</keyword>
<dbReference type="Pfam" id="PF12848">
    <property type="entry name" value="ABC_tran_Xtn"/>
    <property type="match status" value="1"/>
</dbReference>
<feature type="coiled-coil region" evidence="4">
    <location>
        <begin position="242"/>
        <end position="269"/>
    </location>
</feature>
<dbReference type="InterPro" id="IPR032781">
    <property type="entry name" value="ABC_tran_Xtn"/>
</dbReference>
<accession>A0ABX5QKP6</accession>
<dbReference type="PROSITE" id="PS50893">
    <property type="entry name" value="ABC_TRANSPORTER_2"/>
    <property type="match status" value="2"/>
</dbReference>
<dbReference type="InterPro" id="IPR027417">
    <property type="entry name" value="P-loop_NTPase"/>
</dbReference>
<dbReference type="PROSITE" id="PS00211">
    <property type="entry name" value="ABC_TRANSPORTER_1"/>
    <property type="match status" value="1"/>
</dbReference>
<evidence type="ECO:0000256" key="2">
    <source>
        <dbReference type="ARBA" id="ARBA00022741"/>
    </source>
</evidence>
<dbReference type="InterPro" id="IPR050611">
    <property type="entry name" value="ABCF"/>
</dbReference>
<dbReference type="Gene3D" id="3.40.50.300">
    <property type="entry name" value="P-loop containing nucleotide triphosphate hydrolases"/>
    <property type="match status" value="2"/>
</dbReference>
<dbReference type="SMART" id="SM00382">
    <property type="entry name" value="AAA"/>
    <property type="match status" value="2"/>
</dbReference>
<sequence>MALLDVTGLSMAYADKKLYTDADFTLERGEHLGIVGQNGAGKSTLIKILTGNVLPIAGRIDWKKNIQIGYLDQYADIPSGMSLIDFLHTAYTYLYEKEKKMTDLYTEFAQTGDDKLLDRATRFQNELDAADFYSIDNNVEQVITGLGLDSIGRDHIISEMSGGQRAKIILAKLLLEGNDVIILDEPTNYLDTSHINWLESYLQNYTGAALIISHDFDFLNQVSNVILDVSFNTLTKYRGNFDQAMQQKAEKADQQLRAYNKQQEVIKKTKTFIQKNKARASTTGRAKSREKMLSHMDIIEPPQTNPTATFTFPYVDSQSTDMLKAEKLVVGYDPKKPILNPISFSMSAGEKFVFTGFNGAGKSTLIKTLLGILPPISGKSKFSPSAKTNYFDQDLIWDDDKKTPLKIMQAAYPLEEQRRLRQRLGAAGINADNATKQMRLLSGGEQTKVKLALMELTTSNFLILDEPTNHLDEATKLALKKAIQKFDGGLILVTHESSFYQGWIDKVLDIASMSHMQPGETEE</sequence>
<name>A0ABX5QKP6_9LACO</name>
<dbReference type="SUPFAM" id="SSF52540">
    <property type="entry name" value="P-loop containing nucleoside triphosphate hydrolases"/>
    <property type="match status" value="2"/>
</dbReference>
<evidence type="ECO:0000256" key="4">
    <source>
        <dbReference type="SAM" id="Coils"/>
    </source>
</evidence>
<dbReference type="Pfam" id="PF00005">
    <property type="entry name" value="ABC_tran"/>
    <property type="match status" value="2"/>
</dbReference>
<evidence type="ECO:0000313" key="6">
    <source>
        <dbReference type="EMBL" id="QAS69267.1"/>
    </source>
</evidence>
<feature type="domain" description="ABC transporter" evidence="5">
    <location>
        <begin position="323"/>
        <end position="523"/>
    </location>
</feature>
<gene>
    <name evidence="6" type="ORF">DLJ48_01360</name>
</gene>
<dbReference type="PANTHER" id="PTHR19211">
    <property type="entry name" value="ATP-BINDING TRANSPORT PROTEIN-RELATED"/>
    <property type="match status" value="1"/>
</dbReference>
<dbReference type="InterPro" id="IPR003593">
    <property type="entry name" value="AAA+_ATPase"/>
</dbReference>
<evidence type="ECO:0000256" key="3">
    <source>
        <dbReference type="ARBA" id="ARBA00022840"/>
    </source>
</evidence>
<dbReference type="RefSeq" id="WP_128685231.1">
    <property type="nucleotide sequence ID" value="NZ_CP029684.2"/>
</dbReference>
<dbReference type="PANTHER" id="PTHR19211:SF65">
    <property type="entry name" value="ABC TRANSPORTER DOMAIN-CONTAINING PROTEIN"/>
    <property type="match status" value="1"/>
</dbReference>
<keyword evidence="7" id="KW-1185">Reference proteome</keyword>